<sequence length="212" mass="23353">MFGSRIILEEYLKSIQHKDAAGEDVSLDDIDMILDLEEEEVKHVGENIFESRVSINMSPSLINILHDFKDDKETSASEVVFSKATVPVETFAYQKLMGLESSGRVRGVGFGVTSNQLNAKRNCQSRIEPLDSGMGDDVEKNQRNNTPLVGEPIRDTLTTIPTLAKNNEAYIKAAGQIKNASVLRDKDGAAHTSRAPHVLNQLKRIQGDSKGD</sequence>
<proteinExistence type="predicted"/>
<dbReference type="Proteomes" id="UP001153076">
    <property type="component" value="Unassembled WGS sequence"/>
</dbReference>
<gene>
    <name evidence="2" type="ORF">Cgig2_004349</name>
</gene>
<dbReference type="AlphaFoldDB" id="A0A9Q1JZI4"/>
<feature type="region of interest" description="Disordered" evidence="1">
    <location>
        <begin position="128"/>
        <end position="152"/>
    </location>
</feature>
<reference evidence="2" key="1">
    <citation type="submission" date="2022-04" db="EMBL/GenBank/DDBJ databases">
        <title>Carnegiea gigantea Genome sequencing and assembly v2.</title>
        <authorList>
            <person name="Copetti D."/>
            <person name="Sanderson M.J."/>
            <person name="Burquez A."/>
            <person name="Wojciechowski M.F."/>
        </authorList>
    </citation>
    <scope>NUCLEOTIDE SEQUENCE</scope>
    <source>
        <strain evidence="2">SGP5-SGP5p</strain>
        <tissue evidence="2">Aerial part</tissue>
    </source>
</reference>
<protein>
    <submittedName>
        <fullName evidence="2">Uncharacterized protein</fullName>
    </submittedName>
</protein>
<evidence type="ECO:0000313" key="2">
    <source>
        <dbReference type="EMBL" id="KAJ8433720.1"/>
    </source>
</evidence>
<evidence type="ECO:0000313" key="3">
    <source>
        <dbReference type="Proteomes" id="UP001153076"/>
    </source>
</evidence>
<keyword evidence="3" id="KW-1185">Reference proteome</keyword>
<name>A0A9Q1JZI4_9CARY</name>
<accession>A0A9Q1JZI4</accession>
<comment type="caution">
    <text evidence="2">The sequence shown here is derived from an EMBL/GenBank/DDBJ whole genome shotgun (WGS) entry which is preliminary data.</text>
</comment>
<dbReference type="EMBL" id="JAKOGI010000520">
    <property type="protein sequence ID" value="KAJ8433720.1"/>
    <property type="molecule type" value="Genomic_DNA"/>
</dbReference>
<organism evidence="2 3">
    <name type="scientific">Carnegiea gigantea</name>
    <dbReference type="NCBI Taxonomy" id="171969"/>
    <lineage>
        <taxon>Eukaryota</taxon>
        <taxon>Viridiplantae</taxon>
        <taxon>Streptophyta</taxon>
        <taxon>Embryophyta</taxon>
        <taxon>Tracheophyta</taxon>
        <taxon>Spermatophyta</taxon>
        <taxon>Magnoliopsida</taxon>
        <taxon>eudicotyledons</taxon>
        <taxon>Gunneridae</taxon>
        <taxon>Pentapetalae</taxon>
        <taxon>Caryophyllales</taxon>
        <taxon>Cactineae</taxon>
        <taxon>Cactaceae</taxon>
        <taxon>Cactoideae</taxon>
        <taxon>Echinocereeae</taxon>
        <taxon>Carnegiea</taxon>
    </lineage>
</organism>
<evidence type="ECO:0000256" key="1">
    <source>
        <dbReference type="SAM" id="MobiDB-lite"/>
    </source>
</evidence>